<keyword evidence="2" id="KW-1185">Reference proteome</keyword>
<organism evidence="1 2">
    <name type="scientific">Aromia moschata</name>
    <dbReference type="NCBI Taxonomy" id="1265417"/>
    <lineage>
        <taxon>Eukaryota</taxon>
        <taxon>Metazoa</taxon>
        <taxon>Ecdysozoa</taxon>
        <taxon>Arthropoda</taxon>
        <taxon>Hexapoda</taxon>
        <taxon>Insecta</taxon>
        <taxon>Pterygota</taxon>
        <taxon>Neoptera</taxon>
        <taxon>Endopterygota</taxon>
        <taxon>Coleoptera</taxon>
        <taxon>Polyphaga</taxon>
        <taxon>Cucujiformia</taxon>
        <taxon>Chrysomeloidea</taxon>
        <taxon>Cerambycidae</taxon>
        <taxon>Cerambycinae</taxon>
        <taxon>Callichromatini</taxon>
        <taxon>Aromia</taxon>
    </lineage>
</organism>
<dbReference type="AlphaFoldDB" id="A0AAV8YFL7"/>
<comment type="caution">
    <text evidence="1">The sequence shown here is derived from an EMBL/GenBank/DDBJ whole genome shotgun (WGS) entry which is preliminary data.</text>
</comment>
<sequence length="90" mass="10257">MLVHILLHNLTCLQIGIRIWEHVFETGIPLKQEDIIPYRKILDTDATLRYPDSRQEQKDAPDIMSAAGPLLYGAGIDDSILLKNETRRST</sequence>
<protein>
    <submittedName>
        <fullName evidence="1">Uncharacterized protein</fullName>
    </submittedName>
</protein>
<dbReference type="Proteomes" id="UP001162162">
    <property type="component" value="Unassembled WGS sequence"/>
</dbReference>
<dbReference type="EMBL" id="JAPWTK010000119">
    <property type="protein sequence ID" value="KAJ8949350.1"/>
    <property type="molecule type" value="Genomic_DNA"/>
</dbReference>
<reference evidence="1" key="1">
    <citation type="journal article" date="2023" name="Insect Mol. Biol.">
        <title>Genome sequencing provides insights into the evolution of gene families encoding plant cell wall-degrading enzymes in longhorned beetles.</title>
        <authorList>
            <person name="Shin N.R."/>
            <person name="Okamura Y."/>
            <person name="Kirsch R."/>
            <person name="Pauchet Y."/>
        </authorList>
    </citation>
    <scope>NUCLEOTIDE SEQUENCE</scope>
    <source>
        <strain evidence="1">AMC_N1</strain>
    </source>
</reference>
<evidence type="ECO:0000313" key="2">
    <source>
        <dbReference type="Proteomes" id="UP001162162"/>
    </source>
</evidence>
<gene>
    <name evidence="1" type="ORF">NQ318_012013</name>
</gene>
<accession>A0AAV8YFL7</accession>
<name>A0AAV8YFL7_9CUCU</name>
<evidence type="ECO:0000313" key="1">
    <source>
        <dbReference type="EMBL" id="KAJ8949350.1"/>
    </source>
</evidence>
<proteinExistence type="predicted"/>